<accession>A0A8T0RRU4</accession>
<dbReference type="AlphaFoldDB" id="A0A8T0RRU4"/>
<keyword evidence="4" id="KW-1185">Reference proteome</keyword>
<keyword evidence="2" id="KW-0732">Signal</keyword>
<dbReference type="EMBL" id="CM029046">
    <property type="protein sequence ID" value="KAG2587875.1"/>
    <property type="molecule type" value="Genomic_DNA"/>
</dbReference>
<gene>
    <name evidence="3" type="ORF">PVAP13_5NG180381</name>
</gene>
<feature type="chain" id="PRO_5035832402" evidence="2">
    <location>
        <begin position="18"/>
        <end position="92"/>
    </location>
</feature>
<evidence type="ECO:0000313" key="3">
    <source>
        <dbReference type="EMBL" id="KAG2587875.1"/>
    </source>
</evidence>
<evidence type="ECO:0000256" key="1">
    <source>
        <dbReference type="SAM" id="MobiDB-lite"/>
    </source>
</evidence>
<protein>
    <submittedName>
        <fullName evidence="3">Uncharacterized protein</fullName>
    </submittedName>
</protein>
<dbReference type="Proteomes" id="UP000823388">
    <property type="component" value="Chromosome 5N"/>
</dbReference>
<sequence length="92" mass="9444">MASIVLLLSELLGGESASVLAADRYIMGGGRLGLGEFRPAAAAAESSPAAKRDGRPVGGQQRAAAGTEGAREKEESFEDLAVSRIAVDAMWP</sequence>
<evidence type="ECO:0000313" key="4">
    <source>
        <dbReference type="Proteomes" id="UP000823388"/>
    </source>
</evidence>
<evidence type="ECO:0000256" key="2">
    <source>
        <dbReference type="SAM" id="SignalP"/>
    </source>
</evidence>
<proteinExistence type="predicted"/>
<comment type="caution">
    <text evidence="3">The sequence shown here is derived from an EMBL/GenBank/DDBJ whole genome shotgun (WGS) entry which is preliminary data.</text>
</comment>
<feature type="region of interest" description="Disordered" evidence="1">
    <location>
        <begin position="45"/>
        <end position="76"/>
    </location>
</feature>
<reference evidence="3" key="1">
    <citation type="submission" date="2020-05" db="EMBL/GenBank/DDBJ databases">
        <title>WGS assembly of Panicum virgatum.</title>
        <authorList>
            <person name="Lovell J.T."/>
            <person name="Jenkins J."/>
            <person name="Shu S."/>
            <person name="Juenger T.E."/>
            <person name="Schmutz J."/>
        </authorList>
    </citation>
    <scope>NUCLEOTIDE SEQUENCE</scope>
    <source>
        <strain evidence="3">AP13</strain>
    </source>
</reference>
<organism evidence="3 4">
    <name type="scientific">Panicum virgatum</name>
    <name type="common">Blackwell switchgrass</name>
    <dbReference type="NCBI Taxonomy" id="38727"/>
    <lineage>
        <taxon>Eukaryota</taxon>
        <taxon>Viridiplantae</taxon>
        <taxon>Streptophyta</taxon>
        <taxon>Embryophyta</taxon>
        <taxon>Tracheophyta</taxon>
        <taxon>Spermatophyta</taxon>
        <taxon>Magnoliopsida</taxon>
        <taxon>Liliopsida</taxon>
        <taxon>Poales</taxon>
        <taxon>Poaceae</taxon>
        <taxon>PACMAD clade</taxon>
        <taxon>Panicoideae</taxon>
        <taxon>Panicodae</taxon>
        <taxon>Paniceae</taxon>
        <taxon>Panicinae</taxon>
        <taxon>Panicum</taxon>
        <taxon>Panicum sect. Hiantes</taxon>
    </lineage>
</organism>
<feature type="signal peptide" evidence="2">
    <location>
        <begin position="1"/>
        <end position="17"/>
    </location>
</feature>
<name>A0A8T0RRU4_PANVG</name>